<keyword evidence="5 8" id="KW-0694">RNA-binding</keyword>
<dbReference type="EMBL" id="HG793127">
    <property type="protein sequence ID" value="CDK26729.1"/>
    <property type="molecule type" value="Genomic_DNA"/>
</dbReference>
<dbReference type="GO" id="GO:0032040">
    <property type="term" value="C:small-subunit processome"/>
    <property type="evidence" value="ECO:0007669"/>
    <property type="project" value="EnsemblFungi"/>
</dbReference>
<dbReference type="STRING" id="1382522.W6MJL1"/>
<evidence type="ECO:0000313" key="11">
    <source>
        <dbReference type="EMBL" id="CDK26729.1"/>
    </source>
</evidence>
<keyword evidence="12" id="KW-1185">Reference proteome</keyword>
<dbReference type="GO" id="GO:0000447">
    <property type="term" value="P:endonucleolytic cleavage in ITS1 to separate SSU-rRNA from 5.8S rRNA and LSU-rRNA from tricistronic rRNA transcript (SSU-rRNA, 5.8S rRNA, LSU-rRNA)"/>
    <property type="evidence" value="ECO:0007669"/>
    <property type="project" value="EnsemblFungi"/>
</dbReference>
<dbReference type="PANTHER" id="PTHR12311">
    <property type="entry name" value="ACTIVATOR OF BASAL TRANSCRIPTION 1"/>
    <property type="match status" value="1"/>
</dbReference>
<sequence>MSDSEDYIRQSDSEDDVSDSGFMSRTKPVAKRAFEDAFDSDKEDGVDSDEEEFEQIGKNKKLQNGFGSEDEDDDEDEDSNNENESGIDEDALMEQAAADARNNLDLEQIGGKTQKLKKLTPKQLEKQAAKIKKTGVVYISRVPPYMKPTKMRQVLSRFGEVGRLFLKPEDQSVYKRRVKTGGNKKKKFDEGWVEFANKKDAKLCAFTLNGNTLGGKKGNFYYDDIINVKYLKHFKWDDLTSQISRENEIREAKLQAELSQAQKLNKTFIQNVEKSKMVKNMQERKKQRKDYNPQADVEVKRSFEQREVTSTRADSKFNKTKMSDKVNNVLNSVF</sequence>
<keyword evidence="6" id="KW-0539">Nucleus</keyword>
<evidence type="ECO:0000256" key="6">
    <source>
        <dbReference type="ARBA" id="ARBA00023242"/>
    </source>
</evidence>
<dbReference type="InterPro" id="IPR012677">
    <property type="entry name" value="Nucleotide-bd_a/b_plait_sf"/>
</dbReference>
<dbReference type="PROSITE" id="PS50102">
    <property type="entry name" value="RRM"/>
    <property type="match status" value="1"/>
</dbReference>
<evidence type="ECO:0000256" key="2">
    <source>
        <dbReference type="ARBA" id="ARBA00005819"/>
    </source>
</evidence>
<feature type="compositionally biased region" description="Basic and acidic residues" evidence="9">
    <location>
        <begin position="32"/>
        <end position="45"/>
    </location>
</feature>
<feature type="region of interest" description="Disordered" evidence="9">
    <location>
        <begin position="1"/>
        <end position="89"/>
    </location>
</feature>
<comment type="similarity">
    <text evidence="2">Belongs to the ESF2/ABP1 family.</text>
</comment>
<dbReference type="Proteomes" id="UP000019384">
    <property type="component" value="Unassembled WGS sequence"/>
</dbReference>
<evidence type="ECO:0000256" key="5">
    <source>
        <dbReference type="ARBA" id="ARBA00022884"/>
    </source>
</evidence>
<name>W6MJL1_9ASCO</name>
<evidence type="ECO:0000256" key="8">
    <source>
        <dbReference type="PROSITE-ProRule" id="PRU00176"/>
    </source>
</evidence>
<dbReference type="GO" id="GO:0000480">
    <property type="term" value="P:endonucleolytic cleavage in 5'-ETS of tricistronic rRNA transcript (SSU-rRNA, 5.8S rRNA, LSU-rRNA)"/>
    <property type="evidence" value="ECO:0007669"/>
    <property type="project" value="EnsemblFungi"/>
</dbReference>
<evidence type="ECO:0000256" key="4">
    <source>
        <dbReference type="ARBA" id="ARBA00021800"/>
    </source>
</evidence>
<dbReference type="GeneID" id="34520117"/>
<dbReference type="GO" id="GO:0034462">
    <property type="term" value="P:small-subunit processome assembly"/>
    <property type="evidence" value="ECO:0007669"/>
    <property type="project" value="EnsemblFungi"/>
</dbReference>
<dbReference type="OrthoDB" id="287393at2759"/>
<dbReference type="PANTHER" id="PTHR12311:SF7">
    <property type="entry name" value="ACTIVATOR OF BASAL TRANSCRIPTION 1"/>
    <property type="match status" value="1"/>
</dbReference>
<dbReference type="Gene3D" id="3.30.70.330">
    <property type="match status" value="1"/>
</dbReference>
<evidence type="ECO:0000256" key="9">
    <source>
        <dbReference type="SAM" id="MobiDB-lite"/>
    </source>
</evidence>
<dbReference type="InterPro" id="IPR034353">
    <property type="entry name" value="ABT1/ESF2_RRM"/>
</dbReference>
<feature type="compositionally biased region" description="Acidic residues" evidence="9">
    <location>
        <begin position="68"/>
        <end position="89"/>
    </location>
</feature>
<dbReference type="GO" id="GO:0003723">
    <property type="term" value="F:RNA binding"/>
    <property type="evidence" value="ECO:0007669"/>
    <property type="project" value="UniProtKB-UniRule"/>
</dbReference>
<dbReference type="RefSeq" id="XP_022458729.1">
    <property type="nucleotide sequence ID" value="XM_022602978.1"/>
</dbReference>
<reference evidence="11" key="1">
    <citation type="submission" date="2013-12" db="EMBL/GenBank/DDBJ databases">
        <authorList>
            <person name="Genoscope - CEA"/>
        </authorList>
    </citation>
    <scope>NUCLEOTIDE SEQUENCE</scope>
    <source>
        <strain evidence="11">CBS 1993</strain>
    </source>
</reference>
<organism evidence="11 12">
    <name type="scientific">Kuraishia capsulata CBS 1993</name>
    <dbReference type="NCBI Taxonomy" id="1382522"/>
    <lineage>
        <taxon>Eukaryota</taxon>
        <taxon>Fungi</taxon>
        <taxon>Dikarya</taxon>
        <taxon>Ascomycota</taxon>
        <taxon>Saccharomycotina</taxon>
        <taxon>Pichiomycetes</taxon>
        <taxon>Pichiales</taxon>
        <taxon>Pichiaceae</taxon>
        <taxon>Kuraishia</taxon>
    </lineage>
</organism>
<dbReference type="GO" id="GO:0000472">
    <property type="term" value="P:endonucleolytic cleavage to generate mature 5'-end of SSU-rRNA from (SSU-rRNA, 5.8S rRNA, LSU-rRNA)"/>
    <property type="evidence" value="ECO:0007669"/>
    <property type="project" value="EnsemblFungi"/>
</dbReference>
<gene>
    <name evidence="11" type="ORF">KUCA_T00002703001</name>
</gene>
<protein>
    <recommendedName>
        <fullName evidence="3">Pre-rRNA-processing protein ESF2</fullName>
    </recommendedName>
    <alternativeName>
        <fullName evidence="7">18S rRNA factor 2</fullName>
    </alternativeName>
    <alternativeName>
        <fullName evidence="4">Pre-rRNA-processing protein esf2</fullName>
    </alternativeName>
</protein>
<proteinExistence type="inferred from homology"/>
<accession>W6MJL1</accession>
<reference evidence="11" key="2">
    <citation type="submission" date="2014-02" db="EMBL/GenBank/DDBJ databases">
        <title>Complete DNA sequence of /Kuraishia capsulata/ illustrates novel genomic features among budding yeasts (/Saccharomycotina/).</title>
        <authorList>
            <person name="Morales L."/>
            <person name="Noel B."/>
            <person name="Porcel B."/>
            <person name="Marcet-Houben M."/>
            <person name="Hullo M-F."/>
            <person name="Sacerdot C."/>
            <person name="Tekaia F."/>
            <person name="Leh-Louis V."/>
            <person name="Despons L."/>
            <person name="Khanna V."/>
            <person name="Aury J-M."/>
            <person name="Barbe V."/>
            <person name="Couloux A."/>
            <person name="Labadie K."/>
            <person name="Pelletier E."/>
            <person name="Souciet J-L."/>
            <person name="Boekhout T."/>
            <person name="Gabaldon T."/>
            <person name="Wincker P."/>
            <person name="Dujon B."/>
        </authorList>
    </citation>
    <scope>NUCLEOTIDE SEQUENCE</scope>
    <source>
        <strain evidence="11">CBS 1993</strain>
    </source>
</reference>
<dbReference type="InterPro" id="IPR000504">
    <property type="entry name" value="RRM_dom"/>
</dbReference>
<evidence type="ECO:0000256" key="1">
    <source>
        <dbReference type="ARBA" id="ARBA00004604"/>
    </source>
</evidence>
<feature type="domain" description="RRM" evidence="10">
    <location>
        <begin position="135"/>
        <end position="233"/>
    </location>
</feature>
<feature type="compositionally biased region" description="Basic and acidic residues" evidence="9">
    <location>
        <begin position="1"/>
        <end position="12"/>
    </location>
</feature>
<dbReference type="HOGENOM" id="CLU_054086_0_0_1"/>
<dbReference type="CDD" id="cd12263">
    <property type="entry name" value="RRM_ABT1_like"/>
    <property type="match status" value="1"/>
</dbReference>
<evidence type="ECO:0000256" key="7">
    <source>
        <dbReference type="ARBA" id="ARBA00032634"/>
    </source>
</evidence>
<dbReference type="InterPro" id="IPR035979">
    <property type="entry name" value="RBD_domain_sf"/>
</dbReference>
<dbReference type="SUPFAM" id="SSF54928">
    <property type="entry name" value="RNA-binding domain, RBD"/>
    <property type="match status" value="1"/>
</dbReference>
<dbReference type="SMART" id="SM00360">
    <property type="entry name" value="RRM"/>
    <property type="match status" value="1"/>
</dbReference>
<evidence type="ECO:0000259" key="10">
    <source>
        <dbReference type="PROSITE" id="PS50102"/>
    </source>
</evidence>
<dbReference type="GO" id="GO:0001671">
    <property type="term" value="F:ATPase activator activity"/>
    <property type="evidence" value="ECO:0007669"/>
    <property type="project" value="EnsemblFungi"/>
</dbReference>
<comment type="subcellular location">
    <subcellularLocation>
        <location evidence="1">Nucleus</location>
        <location evidence="1">Nucleolus</location>
    </subcellularLocation>
</comment>
<evidence type="ECO:0000256" key="3">
    <source>
        <dbReference type="ARBA" id="ARBA00013906"/>
    </source>
</evidence>
<evidence type="ECO:0000313" key="12">
    <source>
        <dbReference type="Proteomes" id="UP000019384"/>
    </source>
</evidence>
<dbReference type="InterPro" id="IPR039119">
    <property type="entry name" value="ABT1/Esf2"/>
</dbReference>
<dbReference type="AlphaFoldDB" id="W6MJL1"/>